<evidence type="ECO:0000313" key="3">
    <source>
        <dbReference type="Proteomes" id="UP000018211"/>
    </source>
</evidence>
<organism evidence="2 3">
    <name type="scientific">Vibrio nigripulchritudo SOn1</name>
    <dbReference type="NCBI Taxonomy" id="1238450"/>
    <lineage>
        <taxon>Bacteria</taxon>
        <taxon>Pseudomonadati</taxon>
        <taxon>Pseudomonadota</taxon>
        <taxon>Gammaproteobacteria</taxon>
        <taxon>Vibrionales</taxon>
        <taxon>Vibrionaceae</taxon>
        <taxon>Vibrio</taxon>
    </lineage>
</organism>
<evidence type="ECO:0000313" key="2">
    <source>
        <dbReference type="EMBL" id="CCO46830.1"/>
    </source>
</evidence>
<dbReference type="PROSITE" id="PS50880">
    <property type="entry name" value="TOPRIM"/>
    <property type="match status" value="1"/>
</dbReference>
<dbReference type="InterPro" id="IPR023405">
    <property type="entry name" value="Topo_IA_core_domain"/>
</dbReference>
<dbReference type="Pfam" id="PF01751">
    <property type="entry name" value="Toprim"/>
    <property type="match status" value="1"/>
</dbReference>
<comment type="caution">
    <text evidence="2">The sequence shown here is derived from an EMBL/GenBank/DDBJ whole genome shotgun (WGS) entry which is preliminary data.</text>
</comment>
<accession>A0AAV2VQ22</accession>
<evidence type="ECO:0000259" key="1">
    <source>
        <dbReference type="PROSITE" id="PS50880"/>
    </source>
</evidence>
<proteinExistence type="predicted"/>
<dbReference type="RefSeq" id="WP_022611871.1">
    <property type="nucleotide sequence ID" value="NZ_LK391965.1"/>
</dbReference>
<sequence length="417" mass="46779">MSGKKVVFAESPITASNIHRASGMDAMATYGHLFDYEYINNKIGLVAKNPVLVERIALQNTPSQTLILATDNDAQGELIAQHIQALTPRAIHHRVHIKELTKDGIESAISRPTKVNHQLANEGAYVRLLNLKLRKLEPRGILTTTSVTIAKSIETRGRLNQLNNFTISHNGQEYFTRFPSELEKHVKGVTPPLPAITRNITMLAAFQDITNVHAALQELYQTRRLSYIRTDSAVLPSSNLLYDEHISEEGLKSAHYAIYNLTPYSSDLERYVYKINESAVSSNYHALTVKTSLGNVIALDEPMPNCILRPSSELMLHLSLDDDSFASTISSAAQRYERLFYKGRGLDESLVAGVRAKARKLVPEVYEKGIKHVLKTDNPITTEHVREQRQALEKVAKNKEVETCFSKDSDINHFMGY</sequence>
<feature type="domain" description="Toprim" evidence="1">
    <location>
        <begin position="4"/>
        <end position="99"/>
    </location>
</feature>
<dbReference type="SUPFAM" id="SSF56712">
    <property type="entry name" value="Prokaryotic type I DNA topoisomerase"/>
    <property type="match status" value="1"/>
</dbReference>
<dbReference type="AlphaFoldDB" id="A0AAV2VQ22"/>
<name>A0AAV2VQ22_9VIBR</name>
<dbReference type="PROSITE" id="PS00396">
    <property type="entry name" value="TOPO_IA_1"/>
    <property type="match status" value="1"/>
</dbReference>
<dbReference type="Gene3D" id="3.40.50.140">
    <property type="match status" value="1"/>
</dbReference>
<dbReference type="InterPro" id="IPR006171">
    <property type="entry name" value="TOPRIM_dom"/>
</dbReference>
<protein>
    <recommendedName>
        <fullName evidence="1">Toprim domain-containing protein</fullName>
    </recommendedName>
</protein>
<dbReference type="EMBL" id="CAOF01000101">
    <property type="protein sequence ID" value="CCO46830.1"/>
    <property type="molecule type" value="Genomic_DNA"/>
</dbReference>
<reference evidence="2 3" key="1">
    <citation type="journal article" date="2013" name="ISME J.">
        <title>Comparative genomics of pathogenic lineages of Vibrio nigripulchritudo identifies virulence-associated traits.</title>
        <authorList>
            <person name="Goudenege D."/>
            <person name="Labreuche Y."/>
            <person name="Krin E."/>
            <person name="Ansquer D."/>
            <person name="Mangenot S."/>
            <person name="Calteau A."/>
            <person name="Medigue C."/>
            <person name="Mazel D."/>
            <person name="Polz M.F."/>
            <person name="Le Roux F."/>
        </authorList>
    </citation>
    <scope>NUCLEOTIDE SEQUENCE [LARGE SCALE GENOMIC DNA]</scope>
    <source>
        <strain evidence="2 3">SOn1</strain>
    </source>
</reference>
<dbReference type="Proteomes" id="UP000018211">
    <property type="component" value="Unassembled WGS sequence"/>
</dbReference>
<dbReference type="SMART" id="SM00493">
    <property type="entry name" value="TOPRIM"/>
    <property type="match status" value="1"/>
</dbReference>
<gene>
    <name evidence="2" type="ORF">VIBNISOn1_190049</name>
</gene>
<dbReference type="GO" id="GO:0003917">
    <property type="term" value="F:DNA topoisomerase type I (single strand cut, ATP-independent) activity"/>
    <property type="evidence" value="ECO:0007669"/>
    <property type="project" value="InterPro"/>
</dbReference>
<dbReference type="InterPro" id="IPR023406">
    <property type="entry name" value="Topo_IA_AS"/>
</dbReference>